<dbReference type="Proteomes" id="UP000241764">
    <property type="component" value="Unassembled WGS sequence"/>
</dbReference>
<comment type="caution">
    <text evidence="2">The sequence shown here is derived from an EMBL/GenBank/DDBJ whole genome shotgun (WGS) entry which is preliminary data.</text>
</comment>
<gene>
    <name evidence="2" type="ORF">CU103_25040</name>
</gene>
<name>A0A2P7B2Y2_9HYPH</name>
<feature type="compositionally biased region" description="Low complexity" evidence="1">
    <location>
        <begin position="1"/>
        <end position="18"/>
    </location>
</feature>
<reference evidence="3" key="1">
    <citation type="submission" date="2017-11" db="EMBL/GenBank/DDBJ databases">
        <authorList>
            <person name="Kuznetsova I."/>
            <person name="Sazanova A."/>
            <person name="Chirak E."/>
            <person name="Safronova V."/>
            <person name="Willems A."/>
        </authorList>
    </citation>
    <scope>NUCLEOTIDE SEQUENCE [LARGE SCALE GENOMIC DNA]</scope>
    <source>
        <strain evidence="3">CCBAU 03422</strain>
    </source>
</reference>
<dbReference type="AlphaFoldDB" id="A0A2P7B2Y2"/>
<evidence type="ECO:0000256" key="1">
    <source>
        <dbReference type="SAM" id="MobiDB-lite"/>
    </source>
</evidence>
<sequence length="111" mass="12643">MSMLTPEKTTFTTTDPRTGQSYTFENAEKVGNLYIHPRLPLDTPDYTVSNVKGVIICHTRNLSHARTAAQIIQDAISSDQTNWDGNTIGETFRTMEARRISRDLTRHLTRF</sequence>
<keyword evidence="3" id="KW-1185">Reference proteome</keyword>
<feature type="region of interest" description="Disordered" evidence="1">
    <location>
        <begin position="1"/>
        <end position="20"/>
    </location>
</feature>
<protein>
    <submittedName>
        <fullName evidence="2">Uncharacterized protein</fullName>
    </submittedName>
</protein>
<proteinExistence type="predicted"/>
<organism evidence="2 3">
    <name type="scientific">Phyllobacterium sophorae</name>
    <dbReference type="NCBI Taxonomy" id="1520277"/>
    <lineage>
        <taxon>Bacteria</taxon>
        <taxon>Pseudomonadati</taxon>
        <taxon>Pseudomonadota</taxon>
        <taxon>Alphaproteobacteria</taxon>
        <taxon>Hyphomicrobiales</taxon>
        <taxon>Phyllobacteriaceae</taxon>
        <taxon>Phyllobacterium</taxon>
    </lineage>
</organism>
<dbReference type="EMBL" id="PGGM01000015">
    <property type="protein sequence ID" value="PSH60837.1"/>
    <property type="molecule type" value="Genomic_DNA"/>
</dbReference>
<dbReference type="RefSeq" id="WP_106666746.1">
    <property type="nucleotide sequence ID" value="NZ_PGGM01000015.1"/>
</dbReference>
<accession>A0A2P7B2Y2</accession>
<evidence type="ECO:0000313" key="2">
    <source>
        <dbReference type="EMBL" id="PSH60837.1"/>
    </source>
</evidence>
<dbReference type="OrthoDB" id="9917950at2"/>
<evidence type="ECO:0000313" key="3">
    <source>
        <dbReference type="Proteomes" id="UP000241764"/>
    </source>
</evidence>